<protein>
    <submittedName>
        <fullName evidence="1">Uncharacterized protein</fullName>
    </submittedName>
</protein>
<keyword evidence="2" id="KW-1185">Reference proteome</keyword>
<dbReference type="Proteomes" id="UP001575181">
    <property type="component" value="Unassembled WGS sequence"/>
</dbReference>
<dbReference type="RefSeq" id="WP_373655705.1">
    <property type="nucleotide sequence ID" value="NZ_JBGUAW010000005.1"/>
</dbReference>
<evidence type="ECO:0000313" key="1">
    <source>
        <dbReference type="EMBL" id="MFA9460921.1"/>
    </source>
</evidence>
<accession>A0ABV4TUB9</accession>
<sequence>MQMHASQLEWHTVLSSAIDNLSAQERILESLEVDAECGESWGQEDVIHRAHWRSHRRQCRLALSILEKLSKDPEAPDNGKRRKIVTVLDAEFDRLGEEWPR</sequence>
<gene>
    <name evidence="1" type="ORF">ACERLL_08795</name>
</gene>
<reference evidence="1 2" key="1">
    <citation type="submission" date="2024-08" db="EMBL/GenBank/DDBJ databases">
        <title>Whole-genome sequencing of halo(alkali)philic microorganisms from hypersaline lakes.</title>
        <authorList>
            <person name="Sorokin D.Y."/>
            <person name="Merkel A.Y."/>
            <person name="Messina E."/>
            <person name="Yakimov M."/>
        </authorList>
    </citation>
    <scope>NUCLEOTIDE SEQUENCE [LARGE SCALE GENOMIC DNA]</scope>
    <source>
        <strain evidence="1 2">Cl-TMA</strain>
    </source>
</reference>
<proteinExistence type="predicted"/>
<dbReference type="EMBL" id="JBGUAW010000005">
    <property type="protein sequence ID" value="MFA9460921.1"/>
    <property type="molecule type" value="Genomic_DNA"/>
</dbReference>
<comment type="caution">
    <text evidence="1">The sequence shown here is derived from an EMBL/GenBank/DDBJ whole genome shotgun (WGS) entry which is preliminary data.</text>
</comment>
<organism evidence="1 2">
    <name type="scientific">Thiohalorhabdus methylotrophus</name>
    <dbReference type="NCBI Taxonomy" id="3242694"/>
    <lineage>
        <taxon>Bacteria</taxon>
        <taxon>Pseudomonadati</taxon>
        <taxon>Pseudomonadota</taxon>
        <taxon>Gammaproteobacteria</taxon>
        <taxon>Thiohalorhabdales</taxon>
        <taxon>Thiohalorhabdaceae</taxon>
        <taxon>Thiohalorhabdus</taxon>
    </lineage>
</organism>
<name>A0ABV4TUB9_9GAMM</name>
<evidence type="ECO:0000313" key="2">
    <source>
        <dbReference type="Proteomes" id="UP001575181"/>
    </source>
</evidence>